<evidence type="ECO:0000313" key="2">
    <source>
        <dbReference type="Proteomes" id="UP001180020"/>
    </source>
</evidence>
<sequence length="249" mass="27380">MATKTHTLKLFVDTRSNKVLFAEAGKEMVDFFFGLLAFPVGSVVKLLSKKSMIGSLGELYGSLESLSDNYIRPGQNKATFLNPPVFASSAKSNTLLIQDGSSSCVPKPWYNCHRNGSTCSGMYYTDVYGTPCPSCRSQMIYQLTYIGNSSNVVIERSGCLVKEVVTYMVMDDLSIMPLSTISIITLLNKFNTIITSTMATKNSLKLLVDNTSKFQQIKEVVDFLFSLLSLPVPVGSVVRLSLKNAWVEA</sequence>
<dbReference type="AlphaFoldDB" id="A0AAV9CD38"/>
<reference evidence="1" key="1">
    <citation type="journal article" date="2023" name="Nat. Commun.">
        <title>Diploid and tetraploid genomes of Acorus and the evolution of monocots.</title>
        <authorList>
            <person name="Ma L."/>
            <person name="Liu K.W."/>
            <person name="Li Z."/>
            <person name="Hsiao Y.Y."/>
            <person name="Qi Y."/>
            <person name="Fu T."/>
            <person name="Tang G.D."/>
            <person name="Zhang D."/>
            <person name="Sun W.H."/>
            <person name="Liu D.K."/>
            <person name="Li Y."/>
            <person name="Chen G.Z."/>
            <person name="Liu X.D."/>
            <person name="Liao X.Y."/>
            <person name="Jiang Y.T."/>
            <person name="Yu X."/>
            <person name="Hao Y."/>
            <person name="Huang J."/>
            <person name="Zhao X.W."/>
            <person name="Ke S."/>
            <person name="Chen Y.Y."/>
            <person name="Wu W.L."/>
            <person name="Hsu J.L."/>
            <person name="Lin Y.F."/>
            <person name="Huang M.D."/>
            <person name="Li C.Y."/>
            <person name="Huang L."/>
            <person name="Wang Z.W."/>
            <person name="Zhao X."/>
            <person name="Zhong W.Y."/>
            <person name="Peng D.H."/>
            <person name="Ahmad S."/>
            <person name="Lan S."/>
            <person name="Zhang J.S."/>
            <person name="Tsai W.C."/>
            <person name="Van de Peer Y."/>
            <person name="Liu Z.J."/>
        </authorList>
    </citation>
    <scope>NUCLEOTIDE SEQUENCE</scope>
    <source>
        <strain evidence="1">CP</strain>
    </source>
</reference>
<keyword evidence="2" id="KW-1185">Reference proteome</keyword>
<dbReference type="EMBL" id="JAUJYO010000020">
    <property type="protein sequence ID" value="KAK1286815.1"/>
    <property type="molecule type" value="Genomic_DNA"/>
</dbReference>
<proteinExistence type="predicted"/>
<accession>A0AAV9CD38</accession>
<evidence type="ECO:0000313" key="1">
    <source>
        <dbReference type="EMBL" id="KAK1286815.1"/>
    </source>
</evidence>
<name>A0AAV9CD38_ACOCL</name>
<comment type="caution">
    <text evidence="1">The sequence shown here is derived from an EMBL/GenBank/DDBJ whole genome shotgun (WGS) entry which is preliminary data.</text>
</comment>
<dbReference type="InterPro" id="IPR007750">
    <property type="entry name" value="DUF674"/>
</dbReference>
<dbReference type="Pfam" id="PF05056">
    <property type="entry name" value="DUF674"/>
    <property type="match status" value="1"/>
</dbReference>
<organism evidence="1 2">
    <name type="scientific">Acorus calamus</name>
    <name type="common">Sweet flag</name>
    <dbReference type="NCBI Taxonomy" id="4465"/>
    <lineage>
        <taxon>Eukaryota</taxon>
        <taxon>Viridiplantae</taxon>
        <taxon>Streptophyta</taxon>
        <taxon>Embryophyta</taxon>
        <taxon>Tracheophyta</taxon>
        <taxon>Spermatophyta</taxon>
        <taxon>Magnoliopsida</taxon>
        <taxon>Liliopsida</taxon>
        <taxon>Acoraceae</taxon>
        <taxon>Acorus</taxon>
    </lineage>
</organism>
<dbReference type="Proteomes" id="UP001180020">
    <property type="component" value="Unassembled WGS sequence"/>
</dbReference>
<evidence type="ECO:0008006" key="3">
    <source>
        <dbReference type="Google" id="ProtNLM"/>
    </source>
</evidence>
<dbReference type="PANTHER" id="PTHR33103:SF19">
    <property type="entry name" value="OS09G0544700 PROTEIN"/>
    <property type="match status" value="1"/>
</dbReference>
<gene>
    <name evidence="1" type="ORF">QJS10_CPB20g00901</name>
</gene>
<protein>
    <recommendedName>
        <fullName evidence="3">DUF674 domain-containing protein</fullName>
    </recommendedName>
</protein>
<reference evidence="1" key="2">
    <citation type="submission" date="2023-06" db="EMBL/GenBank/DDBJ databases">
        <authorList>
            <person name="Ma L."/>
            <person name="Liu K.-W."/>
            <person name="Li Z."/>
            <person name="Hsiao Y.-Y."/>
            <person name="Qi Y."/>
            <person name="Fu T."/>
            <person name="Tang G."/>
            <person name="Zhang D."/>
            <person name="Sun W.-H."/>
            <person name="Liu D.-K."/>
            <person name="Li Y."/>
            <person name="Chen G.-Z."/>
            <person name="Liu X.-D."/>
            <person name="Liao X.-Y."/>
            <person name="Jiang Y.-T."/>
            <person name="Yu X."/>
            <person name="Hao Y."/>
            <person name="Huang J."/>
            <person name="Zhao X.-W."/>
            <person name="Ke S."/>
            <person name="Chen Y.-Y."/>
            <person name="Wu W.-L."/>
            <person name="Hsu J.-L."/>
            <person name="Lin Y.-F."/>
            <person name="Huang M.-D."/>
            <person name="Li C.-Y."/>
            <person name="Huang L."/>
            <person name="Wang Z.-W."/>
            <person name="Zhao X."/>
            <person name="Zhong W.-Y."/>
            <person name="Peng D.-H."/>
            <person name="Ahmad S."/>
            <person name="Lan S."/>
            <person name="Zhang J.-S."/>
            <person name="Tsai W.-C."/>
            <person name="Van De Peer Y."/>
            <person name="Liu Z.-J."/>
        </authorList>
    </citation>
    <scope>NUCLEOTIDE SEQUENCE</scope>
    <source>
        <strain evidence="1">CP</strain>
        <tissue evidence="1">Leaves</tissue>
    </source>
</reference>
<dbReference type="PANTHER" id="PTHR33103">
    <property type="entry name" value="OS01G0153900 PROTEIN"/>
    <property type="match status" value="1"/>
</dbReference>